<dbReference type="RefSeq" id="WP_036620901.1">
    <property type="nucleotide sequence ID" value="NZ_BGML01000005.1"/>
</dbReference>
<dbReference type="STRING" id="44252.DJ90_379"/>
<comment type="caution">
    <text evidence="3">The sequence shown here is derived from an EMBL/GenBank/DDBJ whole genome shotgun (WGS) entry which is preliminary data.</text>
</comment>
<evidence type="ECO:0000259" key="2">
    <source>
        <dbReference type="SMART" id="SM00867"/>
    </source>
</evidence>
<dbReference type="SMART" id="SM00867">
    <property type="entry name" value="YceI"/>
    <property type="match status" value="1"/>
</dbReference>
<dbReference type="Gene3D" id="2.40.128.110">
    <property type="entry name" value="Lipid/polyisoprenoid-binding, YceI-like"/>
    <property type="match status" value="1"/>
</dbReference>
<dbReference type="GeneID" id="77012196"/>
<protein>
    <submittedName>
        <fullName evidence="3">YceI-like domain protein</fullName>
    </submittedName>
</protein>
<dbReference type="InterPro" id="IPR036761">
    <property type="entry name" value="TTHA0802/YceI-like_sf"/>
</dbReference>
<dbReference type="OrthoDB" id="9811006at2"/>
<keyword evidence="4" id="KW-1185">Reference proteome</keyword>
<dbReference type="EMBL" id="JMQA01000020">
    <property type="protein sequence ID" value="KFN10158.1"/>
    <property type="molecule type" value="Genomic_DNA"/>
</dbReference>
<feature type="domain" description="Lipid/polyisoprenoid-binding YceI-like" evidence="2">
    <location>
        <begin position="68"/>
        <end position="231"/>
    </location>
</feature>
<evidence type="ECO:0000256" key="1">
    <source>
        <dbReference type="ARBA" id="ARBA00008812"/>
    </source>
</evidence>
<dbReference type="PANTHER" id="PTHR34406:SF1">
    <property type="entry name" value="PROTEIN YCEI"/>
    <property type="match status" value="1"/>
</dbReference>
<accession>A0A090ZID5</accession>
<dbReference type="PANTHER" id="PTHR34406">
    <property type="entry name" value="PROTEIN YCEI"/>
    <property type="match status" value="1"/>
</dbReference>
<dbReference type="Pfam" id="PF04264">
    <property type="entry name" value="YceI"/>
    <property type="match status" value="1"/>
</dbReference>
<dbReference type="Proteomes" id="UP000029278">
    <property type="component" value="Unassembled WGS sequence"/>
</dbReference>
<gene>
    <name evidence="3" type="ORF">DJ90_379</name>
</gene>
<sequence length="234" mass="25539">MSKKTRNWIIAGGAAAVILIGTGGYKFMDNYLGNRVEIEQAIPASGAVADASADGEKTVVTAERLNGEWKITDASKVYFSVTTSRETVNFENAAVSGTWTIQLDQPEDMKAEGVLEMSDVNSGNGQRDEHIKTADFFDVAQYPQATFTAASFEGLPGEWEEGKVYDFKMAGTMNVKGIDKEVTFDGQALYQDNQVRLSGTTTVTFADFGLQNPHNVVLDTENDISVRLELVLEK</sequence>
<reference evidence="3 4" key="1">
    <citation type="submission" date="2014-04" db="EMBL/GenBank/DDBJ databases">
        <authorList>
            <person name="Bishop-Lilly K.A."/>
            <person name="Broomall S.M."/>
            <person name="Chain P.S."/>
            <person name="Chertkov O."/>
            <person name="Coyne S.R."/>
            <person name="Daligault H.E."/>
            <person name="Davenport K.W."/>
            <person name="Erkkila T."/>
            <person name="Frey K.G."/>
            <person name="Gibbons H.S."/>
            <person name="Gu W."/>
            <person name="Jaissle J."/>
            <person name="Johnson S.L."/>
            <person name="Koroleva G.I."/>
            <person name="Ladner J.T."/>
            <person name="Lo C.-C."/>
            <person name="Minogue T.D."/>
            <person name="Munk C."/>
            <person name="Palacios G.F."/>
            <person name="Redden C.L."/>
            <person name="Rosenzweig C.N."/>
            <person name="Scholz M.B."/>
            <person name="Teshima H."/>
            <person name="Xu Y."/>
        </authorList>
    </citation>
    <scope>NUCLEOTIDE SEQUENCE [LARGE SCALE GENOMIC DNA]</scope>
    <source>
        <strain evidence="3 4">8244</strain>
    </source>
</reference>
<proteinExistence type="inferred from homology"/>
<dbReference type="InterPro" id="IPR007372">
    <property type="entry name" value="Lipid/polyisoprenoid-bd_YceI"/>
</dbReference>
<organism evidence="3 4">
    <name type="scientific">Paenibacillus macerans</name>
    <name type="common">Bacillus macerans</name>
    <dbReference type="NCBI Taxonomy" id="44252"/>
    <lineage>
        <taxon>Bacteria</taxon>
        <taxon>Bacillati</taxon>
        <taxon>Bacillota</taxon>
        <taxon>Bacilli</taxon>
        <taxon>Bacillales</taxon>
        <taxon>Paenibacillaceae</taxon>
        <taxon>Paenibacillus</taxon>
    </lineage>
</organism>
<dbReference type="PATRIC" id="fig|44252.3.peg.1611"/>
<dbReference type="AlphaFoldDB" id="A0A090ZID5"/>
<evidence type="ECO:0000313" key="3">
    <source>
        <dbReference type="EMBL" id="KFN10158.1"/>
    </source>
</evidence>
<evidence type="ECO:0000313" key="4">
    <source>
        <dbReference type="Proteomes" id="UP000029278"/>
    </source>
</evidence>
<dbReference type="SUPFAM" id="SSF101874">
    <property type="entry name" value="YceI-like"/>
    <property type="match status" value="1"/>
</dbReference>
<dbReference type="HOGENOM" id="CLU_1174499_0_0_9"/>
<comment type="similarity">
    <text evidence="1">Belongs to the UPF0312 family.</text>
</comment>
<name>A0A090ZID5_PAEMA</name>